<evidence type="ECO:0000313" key="4">
    <source>
        <dbReference type="Proteomes" id="UP001501218"/>
    </source>
</evidence>
<dbReference type="PANTHER" id="PTHR38441">
    <property type="entry name" value="INTEGRAL MEMBRANE PROTEIN-RELATED"/>
    <property type="match status" value="1"/>
</dbReference>
<sequence length="137" mass="15448">MSNAPQSALRGSPRAPGNQRAEFGGIEKSAVRTTAERPDFTTIQHSPEFRALRSRLKWFVFPATAFFLIWYVGYVIAAAYFPEFMAKQVWGEVNIGLLMGLGQFATTLALTSLYVRFARRTVDPRVDRIREQAGEDD</sequence>
<proteinExistence type="predicted"/>
<dbReference type="Pfam" id="PF04341">
    <property type="entry name" value="DUF485"/>
    <property type="match status" value="1"/>
</dbReference>
<keyword evidence="2" id="KW-0812">Transmembrane</keyword>
<evidence type="ECO:0000313" key="3">
    <source>
        <dbReference type="EMBL" id="GAA2338052.1"/>
    </source>
</evidence>
<dbReference type="RefSeq" id="WP_344127638.1">
    <property type="nucleotide sequence ID" value="NZ_BAAARA010000003.1"/>
</dbReference>
<gene>
    <name evidence="3" type="ORF">GCM10009854_12810</name>
</gene>
<name>A0ABN3FUY4_9PSEU</name>
<comment type="caution">
    <text evidence="3">The sequence shown here is derived from an EMBL/GenBank/DDBJ whole genome shotgun (WGS) entry which is preliminary data.</text>
</comment>
<organism evidence="3 4">
    <name type="scientific">Saccharopolyspora halophila</name>
    <dbReference type="NCBI Taxonomy" id="405551"/>
    <lineage>
        <taxon>Bacteria</taxon>
        <taxon>Bacillati</taxon>
        <taxon>Actinomycetota</taxon>
        <taxon>Actinomycetes</taxon>
        <taxon>Pseudonocardiales</taxon>
        <taxon>Pseudonocardiaceae</taxon>
        <taxon>Saccharopolyspora</taxon>
    </lineage>
</organism>
<dbReference type="EMBL" id="BAAARA010000003">
    <property type="protein sequence ID" value="GAA2338052.1"/>
    <property type="molecule type" value="Genomic_DNA"/>
</dbReference>
<dbReference type="InterPro" id="IPR007436">
    <property type="entry name" value="DUF485"/>
</dbReference>
<keyword evidence="4" id="KW-1185">Reference proteome</keyword>
<keyword evidence="2" id="KW-0472">Membrane</keyword>
<dbReference type="PANTHER" id="PTHR38441:SF1">
    <property type="entry name" value="MEMBRANE PROTEIN"/>
    <property type="match status" value="1"/>
</dbReference>
<accession>A0ABN3FUY4</accession>
<feature type="transmembrane region" description="Helical" evidence="2">
    <location>
        <begin position="93"/>
        <end position="115"/>
    </location>
</feature>
<evidence type="ECO:0000256" key="2">
    <source>
        <dbReference type="SAM" id="Phobius"/>
    </source>
</evidence>
<reference evidence="3 4" key="1">
    <citation type="journal article" date="2019" name="Int. J. Syst. Evol. Microbiol.">
        <title>The Global Catalogue of Microorganisms (GCM) 10K type strain sequencing project: providing services to taxonomists for standard genome sequencing and annotation.</title>
        <authorList>
            <consortium name="The Broad Institute Genomics Platform"/>
            <consortium name="The Broad Institute Genome Sequencing Center for Infectious Disease"/>
            <person name="Wu L."/>
            <person name="Ma J."/>
        </authorList>
    </citation>
    <scope>NUCLEOTIDE SEQUENCE [LARGE SCALE GENOMIC DNA]</scope>
    <source>
        <strain evidence="3 4">JCM 16221</strain>
    </source>
</reference>
<evidence type="ECO:0000256" key="1">
    <source>
        <dbReference type="SAM" id="MobiDB-lite"/>
    </source>
</evidence>
<protein>
    <submittedName>
        <fullName evidence="3">DUF485 domain-containing protein</fullName>
    </submittedName>
</protein>
<dbReference type="Proteomes" id="UP001501218">
    <property type="component" value="Unassembled WGS sequence"/>
</dbReference>
<feature type="region of interest" description="Disordered" evidence="1">
    <location>
        <begin position="1"/>
        <end position="23"/>
    </location>
</feature>
<keyword evidence="2" id="KW-1133">Transmembrane helix</keyword>
<feature type="transmembrane region" description="Helical" evidence="2">
    <location>
        <begin position="58"/>
        <end position="81"/>
    </location>
</feature>